<comment type="caution">
    <text evidence="4">The sequence shown here is derived from an EMBL/GenBank/DDBJ whole genome shotgun (WGS) entry which is preliminary data.</text>
</comment>
<dbReference type="EMBL" id="JAPEUY010000017">
    <property type="protein sequence ID" value="KAJ4364458.1"/>
    <property type="molecule type" value="Genomic_DNA"/>
</dbReference>
<dbReference type="AlphaFoldDB" id="A0A9W8Y045"/>
<evidence type="ECO:0000313" key="5">
    <source>
        <dbReference type="Proteomes" id="UP001140560"/>
    </source>
</evidence>
<keyword evidence="2" id="KW-0378">Hydrolase</keyword>
<evidence type="ECO:0000256" key="1">
    <source>
        <dbReference type="ARBA" id="ARBA00010088"/>
    </source>
</evidence>
<accession>A0A9W8Y045</accession>
<dbReference type="InterPro" id="IPR051601">
    <property type="entry name" value="Serine_prot/Carboxylest_S33"/>
</dbReference>
<dbReference type="OrthoDB" id="425534at2759"/>
<evidence type="ECO:0000256" key="2">
    <source>
        <dbReference type="ARBA" id="ARBA00022801"/>
    </source>
</evidence>
<evidence type="ECO:0000313" key="4">
    <source>
        <dbReference type="EMBL" id="KAJ4364458.1"/>
    </source>
</evidence>
<comment type="similarity">
    <text evidence="1">Belongs to the peptidase S33 family.</text>
</comment>
<dbReference type="PANTHER" id="PTHR43248">
    <property type="entry name" value="2-SUCCINYL-6-HYDROXY-2,4-CYCLOHEXADIENE-1-CARBOXYLATE SYNTHASE"/>
    <property type="match status" value="1"/>
</dbReference>
<dbReference type="PANTHER" id="PTHR43248:SF25">
    <property type="entry name" value="AB HYDROLASE-1 DOMAIN-CONTAINING PROTEIN-RELATED"/>
    <property type="match status" value="1"/>
</dbReference>
<dbReference type="SUPFAM" id="SSF53474">
    <property type="entry name" value="alpha/beta-Hydrolases"/>
    <property type="match status" value="1"/>
</dbReference>
<dbReference type="GO" id="GO:0016787">
    <property type="term" value="F:hydrolase activity"/>
    <property type="evidence" value="ECO:0007669"/>
    <property type="project" value="UniProtKB-KW"/>
</dbReference>
<dbReference type="Pfam" id="PF00561">
    <property type="entry name" value="Abhydrolase_1"/>
    <property type="match status" value="1"/>
</dbReference>
<reference evidence="4" key="1">
    <citation type="submission" date="2022-10" db="EMBL/GenBank/DDBJ databases">
        <title>Tapping the CABI collections for fungal endophytes: first genome assemblies for Collariella, Neodidymelliopsis, Ascochyta clinopodiicola, Didymella pomorum, Didymosphaeria variabile, Neocosmospora piperis and Neocucurbitaria cava.</title>
        <authorList>
            <person name="Hill R."/>
        </authorList>
    </citation>
    <scope>NUCLEOTIDE SEQUENCE</scope>
    <source>
        <strain evidence="4">IMI 356814</strain>
    </source>
</reference>
<dbReference type="InterPro" id="IPR029058">
    <property type="entry name" value="AB_hydrolase_fold"/>
</dbReference>
<dbReference type="InterPro" id="IPR000073">
    <property type="entry name" value="AB_hydrolase_1"/>
</dbReference>
<dbReference type="Proteomes" id="UP001140560">
    <property type="component" value="Unassembled WGS sequence"/>
</dbReference>
<proteinExistence type="inferred from homology"/>
<protein>
    <recommendedName>
        <fullName evidence="3">AB hydrolase-1 domain-containing protein</fullName>
    </recommendedName>
</protein>
<name>A0A9W8Y045_9PLEO</name>
<organism evidence="4 5">
    <name type="scientific">Neocucurbitaria cava</name>
    <dbReference type="NCBI Taxonomy" id="798079"/>
    <lineage>
        <taxon>Eukaryota</taxon>
        <taxon>Fungi</taxon>
        <taxon>Dikarya</taxon>
        <taxon>Ascomycota</taxon>
        <taxon>Pezizomycotina</taxon>
        <taxon>Dothideomycetes</taxon>
        <taxon>Pleosporomycetidae</taxon>
        <taxon>Pleosporales</taxon>
        <taxon>Pleosporineae</taxon>
        <taxon>Cucurbitariaceae</taxon>
        <taxon>Neocucurbitaria</taxon>
    </lineage>
</organism>
<dbReference type="Gene3D" id="3.40.50.1820">
    <property type="entry name" value="alpha/beta hydrolase"/>
    <property type="match status" value="1"/>
</dbReference>
<evidence type="ECO:0000259" key="3">
    <source>
        <dbReference type="Pfam" id="PF00561"/>
    </source>
</evidence>
<feature type="domain" description="AB hydrolase-1" evidence="3">
    <location>
        <begin position="59"/>
        <end position="498"/>
    </location>
</feature>
<gene>
    <name evidence="4" type="ORF">N0V83_009052</name>
</gene>
<sequence>MIYDFAELTASPELVWTPCNDNFTCALLEVPLDYSDTSVGTVNLAIIKKPGESEDAQEVLVNPGGPGGSSVDMVLGDYEAIQNKIGTSYALVGIDPRGIKNSGPSSDCFPPDRIPYITRNAFFLDVFSPADITSDYALRQNHQSILEYGKWCTSMYSVNGTAKYASTVATAQDMLHYIELRAKDKGQPPEEAKLWYYGISYGTVLGPTFASLYPDRVGRMIVDGVMDLEDYYNGGWEASLANSDDAARYFFKHCFEAGPELCAFHQNATSWQQLEQRYWNMLHALKESPIGLGDPLSPTTIALAEQGIILSPHVLTWQDFVNVMFVTSYMLSASAVASLDLGLVALQTRNTSELTAVSIKAQISSYAPAYDDRMARTLVVCLDSNRRANYTEFEAYKGFVDSMSNSSIYAGLNVATFSGPICSMLDINPPESQQFDGKFCVCLTTSLSNPHYIRLANSELLGVPKVNSTSAPILFISGIADPVTPLPAAKKMHGLFPGSGLLQWNNSGVSSLLYSTLPIYLVEVVNVKNY</sequence>
<keyword evidence="5" id="KW-1185">Reference proteome</keyword>